<dbReference type="RefSeq" id="WP_076584092.1">
    <property type="nucleotide sequence ID" value="NZ_CP019329.1"/>
</dbReference>
<dbReference type="OrthoDB" id="379994at2157"/>
<dbReference type="EMBL" id="CP019329">
    <property type="protein sequence ID" value="APX98630.1"/>
    <property type="molecule type" value="Genomic_DNA"/>
</dbReference>
<sequence>MGGCQTRETHHDEGVSFEVTMQHGSSSDRTRVKAKLKSETLEDFADEKGEFLDEVREGAEQAVNDHEDVFDGSE</sequence>
<evidence type="ECO:0000313" key="2">
    <source>
        <dbReference type="EMBL" id="APX98630.1"/>
    </source>
</evidence>
<dbReference type="Proteomes" id="UP000187321">
    <property type="component" value="Plasmid unnamed2"/>
</dbReference>
<evidence type="ECO:0000256" key="1">
    <source>
        <dbReference type="SAM" id="MobiDB-lite"/>
    </source>
</evidence>
<dbReference type="AlphaFoldDB" id="A0A1P8RJ19"/>
<reference evidence="2 3" key="1">
    <citation type="submission" date="2017-01" db="EMBL/GenBank/DDBJ databases">
        <title>Complete genome sequence of Haloterrigena daqingensis type strain (JX313T).</title>
        <authorList>
            <person name="Shuang W."/>
        </authorList>
    </citation>
    <scope>NUCLEOTIDE SEQUENCE [LARGE SCALE GENOMIC DNA]</scope>
    <source>
        <strain evidence="3">JX313</strain>
        <plasmid evidence="3">Plasmid unnamed2</plasmid>
    </source>
</reference>
<accession>A0A1P8RJ19</accession>
<dbReference type="GeneID" id="30957922"/>
<gene>
    <name evidence="2" type="ORF">BB347_18225</name>
</gene>
<organism evidence="2 3">
    <name type="scientific">Natronorubrum daqingense</name>
    <dbReference type="NCBI Taxonomy" id="588898"/>
    <lineage>
        <taxon>Archaea</taxon>
        <taxon>Methanobacteriati</taxon>
        <taxon>Methanobacteriota</taxon>
        <taxon>Stenosarchaea group</taxon>
        <taxon>Halobacteria</taxon>
        <taxon>Halobacteriales</taxon>
        <taxon>Natrialbaceae</taxon>
        <taxon>Natronorubrum</taxon>
    </lineage>
</organism>
<dbReference type="KEGG" id="hda:BB347_18225"/>
<geneLocation type="plasmid" evidence="2">
    <name>unnamed2</name>
</geneLocation>
<keyword evidence="2" id="KW-0614">Plasmid</keyword>
<feature type="region of interest" description="Disordered" evidence="1">
    <location>
        <begin position="1"/>
        <end position="33"/>
    </location>
</feature>
<proteinExistence type="predicted"/>
<evidence type="ECO:0000313" key="3">
    <source>
        <dbReference type="Proteomes" id="UP000187321"/>
    </source>
</evidence>
<name>A0A1P8RJ19_9EURY</name>
<protein>
    <submittedName>
        <fullName evidence="2">Uncharacterized protein</fullName>
    </submittedName>
</protein>